<proteinExistence type="inferred from homology"/>
<dbReference type="NCBIfam" id="TIGR00732">
    <property type="entry name" value="dprA"/>
    <property type="match status" value="1"/>
</dbReference>
<organism evidence="4 5">
    <name type="scientific">Candidatus Dechloromonas phosphorivorans</name>
    <dbReference type="NCBI Taxonomy" id="2899244"/>
    <lineage>
        <taxon>Bacteria</taxon>
        <taxon>Pseudomonadati</taxon>
        <taxon>Pseudomonadota</taxon>
        <taxon>Betaproteobacteria</taxon>
        <taxon>Rhodocyclales</taxon>
        <taxon>Azonexaceae</taxon>
        <taxon>Dechloromonas</taxon>
    </lineage>
</organism>
<accession>A0A9D7LTB1</accession>
<evidence type="ECO:0000259" key="2">
    <source>
        <dbReference type="Pfam" id="PF02481"/>
    </source>
</evidence>
<feature type="domain" description="Smf/DprA SLOG" evidence="2">
    <location>
        <begin position="79"/>
        <end position="287"/>
    </location>
</feature>
<protein>
    <submittedName>
        <fullName evidence="4">DNA-protecting protein DprA</fullName>
    </submittedName>
</protein>
<comment type="caution">
    <text evidence="4">The sequence shown here is derived from an EMBL/GenBank/DDBJ whole genome shotgun (WGS) entry which is preliminary data.</text>
</comment>
<sequence length="358" mass="37791">MIDEEGLAAWLRLTLIPGIGGESQRKLLAAFGLPEAIFAAGRLAARGIVSDRADLLFDFDPSEAVDRSLAWASQTDQHILTLADSSYPQSLLEIPDPPSVLYVRGNPAMLQKRGLAIVGSRNATPQGLQTAENFARTLAARGLSIISGLALGIDAAAHRGALAADGETIAVIGTGADRIYPARNKDLALAIAERGTIVSEFPLGTPAIAANFPRRNRIISGLSRGVLVVEAAPDSGSLITARLAAEQGREVFAIPGSIHSPVARGCHKLIRQGAKLVETALDILEELGGSWEPADAPEPALSTSENPLLRILGHDPCSLDDLVERTGLTADQLLTELLTLEFAGIVSTMPGNRYQRLT</sequence>
<dbReference type="PANTHER" id="PTHR43022:SF1">
    <property type="entry name" value="PROTEIN SMF"/>
    <property type="match status" value="1"/>
</dbReference>
<dbReference type="InterPro" id="IPR041614">
    <property type="entry name" value="DprA_WH"/>
</dbReference>
<evidence type="ECO:0000313" key="4">
    <source>
        <dbReference type="EMBL" id="MBK8891660.1"/>
    </source>
</evidence>
<dbReference type="InterPro" id="IPR036388">
    <property type="entry name" value="WH-like_DNA-bd_sf"/>
</dbReference>
<evidence type="ECO:0000259" key="3">
    <source>
        <dbReference type="Pfam" id="PF17782"/>
    </source>
</evidence>
<dbReference type="EMBL" id="JADKBR010000018">
    <property type="protein sequence ID" value="MBK8891660.1"/>
    <property type="molecule type" value="Genomic_DNA"/>
</dbReference>
<evidence type="ECO:0000313" key="5">
    <source>
        <dbReference type="Proteomes" id="UP000808146"/>
    </source>
</evidence>
<dbReference type="GO" id="GO:0009294">
    <property type="term" value="P:DNA-mediated transformation"/>
    <property type="evidence" value="ECO:0007669"/>
    <property type="project" value="InterPro"/>
</dbReference>
<gene>
    <name evidence="4" type="primary">dprA</name>
    <name evidence="4" type="ORF">IPN75_15410</name>
</gene>
<dbReference type="Gene3D" id="3.40.50.450">
    <property type="match status" value="1"/>
</dbReference>
<comment type="similarity">
    <text evidence="1">Belongs to the DprA/Smf family.</text>
</comment>
<dbReference type="Proteomes" id="UP000808146">
    <property type="component" value="Unassembled WGS sequence"/>
</dbReference>
<feature type="domain" description="DprA winged helix" evidence="3">
    <location>
        <begin position="292"/>
        <end position="352"/>
    </location>
</feature>
<dbReference type="Pfam" id="PF02481">
    <property type="entry name" value="DNA_processg_A"/>
    <property type="match status" value="1"/>
</dbReference>
<reference evidence="4" key="1">
    <citation type="submission" date="2020-10" db="EMBL/GenBank/DDBJ databases">
        <title>Connecting structure to function with the recovery of over 1000 high-quality activated sludge metagenome-assembled genomes encoding full-length rRNA genes using long-read sequencing.</title>
        <authorList>
            <person name="Singleton C.M."/>
            <person name="Petriglieri F."/>
            <person name="Kristensen J.M."/>
            <person name="Kirkegaard R.H."/>
            <person name="Michaelsen T.Y."/>
            <person name="Andersen M.H."/>
            <person name="Karst S.M."/>
            <person name="Dueholm M.S."/>
            <person name="Nielsen P.H."/>
            <person name="Albertsen M."/>
        </authorList>
    </citation>
    <scope>NUCLEOTIDE SEQUENCE</scope>
    <source>
        <strain evidence="4">OdNE_18-Q3-R46-58_BAT3C.305</strain>
    </source>
</reference>
<dbReference type="Gene3D" id="1.10.10.10">
    <property type="entry name" value="Winged helix-like DNA-binding domain superfamily/Winged helix DNA-binding domain"/>
    <property type="match status" value="1"/>
</dbReference>
<dbReference type="AlphaFoldDB" id="A0A9D7LTB1"/>
<dbReference type="Pfam" id="PF17782">
    <property type="entry name" value="WHD_DprA"/>
    <property type="match status" value="1"/>
</dbReference>
<name>A0A9D7LTB1_9RHOO</name>
<dbReference type="InterPro" id="IPR057666">
    <property type="entry name" value="DrpA_SLOG"/>
</dbReference>
<dbReference type="PANTHER" id="PTHR43022">
    <property type="entry name" value="PROTEIN SMF"/>
    <property type="match status" value="1"/>
</dbReference>
<dbReference type="SUPFAM" id="SSF102405">
    <property type="entry name" value="MCP/YpsA-like"/>
    <property type="match status" value="1"/>
</dbReference>
<dbReference type="InterPro" id="IPR003488">
    <property type="entry name" value="DprA"/>
</dbReference>
<evidence type="ECO:0000256" key="1">
    <source>
        <dbReference type="ARBA" id="ARBA00006525"/>
    </source>
</evidence>